<feature type="binding site" description="covalent" evidence="8">
    <location>
        <position position="36"/>
    </location>
    <ligand>
        <name>heme c</name>
        <dbReference type="ChEBI" id="CHEBI:61717"/>
        <label>1</label>
    </ligand>
</feature>
<dbReference type="GO" id="GO:0005506">
    <property type="term" value="F:iron ion binding"/>
    <property type="evidence" value="ECO:0007669"/>
    <property type="project" value="InterPro"/>
</dbReference>
<keyword evidence="4 9" id="KW-0479">Metal-binding</keyword>
<dbReference type="GO" id="GO:0042597">
    <property type="term" value="C:periplasmic space"/>
    <property type="evidence" value="ECO:0007669"/>
    <property type="project" value="UniProtKB-SubCell"/>
</dbReference>
<keyword evidence="2" id="KW-0813">Transport</keyword>
<evidence type="ECO:0000313" key="12">
    <source>
        <dbReference type="EMBL" id="TDQ46267.1"/>
    </source>
</evidence>
<feature type="domain" description="Cytochrome c" evidence="11">
    <location>
        <begin position="115"/>
        <end position="206"/>
    </location>
</feature>
<protein>
    <submittedName>
        <fullName evidence="12">Cytochrome c553</fullName>
    </submittedName>
</protein>
<comment type="subcellular location">
    <subcellularLocation>
        <location evidence="1">Periplasm</location>
    </subcellularLocation>
</comment>
<dbReference type="InterPro" id="IPR050597">
    <property type="entry name" value="Cytochrome_c_Oxidase_Subunit"/>
</dbReference>
<dbReference type="PRINTS" id="PR00605">
    <property type="entry name" value="CYTCHROMECIC"/>
</dbReference>
<dbReference type="PANTHER" id="PTHR33751:SF9">
    <property type="entry name" value="CYTOCHROME C4"/>
    <property type="match status" value="1"/>
</dbReference>
<dbReference type="InterPro" id="IPR036909">
    <property type="entry name" value="Cyt_c-like_dom_sf"/>
</dbReference>
<feature type="binding site" description="covalent" evidence="8">
    <location>
        <position position="33"/>
    </location>
    <ligand>
        <name>heme c</name>
        <dbReference type="ChEBI" id="CHEBI:61717"/>
        <label>1</label>
    </ligand>
</feature>
<gene>
    <name evidence="12" type="ORF">EV696_11452</name>
</gene>
<feature type="binding site" description="covalent" evidence="8">
    <location>
        <position position="139"/>
    </location>
    <ligand>
        <name>heme c</name>
        <dbReference type="ChEBI" id="CHEBI:61717"/>
        <label>2</label>
    </ligand>
</feature>
<comment type="PTM">
    <text evidence="8">Binds 2 heme c groups covalently per subunit.</text>
</comment>
<dbReference type="PIRSF" id="PIRSF000005">
    <property type="entry name" value="Cytochrome_c4"/>
    <property type="match status" value="1"/>
</dbReference>
<reference evidence="12 13" key="1">
    <citation type="submission" date="2019-03" db="EMBL/GenBank/DDBJ databases">
        <title>Genomic Encyclopedia of Type Strains, Phase IV (KMG-IV): sequencing the most valuable type-strain genomes for metagenomic binning, comparative biology and taxonomic classification.</title>
        <authorList>
            <person name="Goeker M."/>
        </authorList>
    </citation>
    <scope>NUCLEOTIDE SEQUENCE [LARGE SCALE GENOMIC DNA]</scope>
    <source>
        <strain evidence="12 13">DSM 103792</strain>
    </source>
</reference>
<evidence type="ECO:0000256" key="10">
    <source>
        <dbReference type="SAM" id="SignalP"/>
    </source>
</evidence>
<keyword evidence="6" id="KW-0249">Electron transport</keyword>
<feature type="binding site" description="axial binding residue" evidence="9">
    <location>
        <position position="37"/>
    </location>
    <ligand>
        <name>heme c</name>
        <dbReference type="ChEBI" id="CHEBI:61717"/>
        <label>1</label>
    </ligand>
    <ligandPart>
        <name>Fe</name>
        <dbReference type="ChEBI" id="CHEBI:18248"/>
    </ligandPart>
</feature>
<feature type="binding site" description="covalent" evidence="8">
    <location>
        <position position="136"/>
    </location>
    <ligand>
        <name>heme c</name>
        <dbReference type="ChEBI" id="CHEBI:61717"/>
        <label>2</label>
    </ligand>
</feature>
<feature type="binding site" description="axial binding residue" evidence="9">
    <location>
        <position position="183"/>
    </location>
    <ligand>
        <name>heme c</name>
        <dbReference type="ChEBI" id="CHEBI:61717"/>
        <label>2</label>
    </ligand>
    <ligandPart>
        <name>Fe</name>
        <dbReference type="ChEBI" id="CHEBI:18248"/>
    </ligandPart>
</feature>
<keyword evidence="10" id="KW-0732">Signal</keyword>
<keyword evidence="5" id="KW-0574">Periplasm</keyword>
<dbReference type="Proteomes" id="UP000295375">
    <property type="component" value="Unassembled WGS sequence"/>
</dbReference>
<dbReference type="PANTHER" id="PTHR33751">
    <property type="entry name" value="CBB3-TYPE CYTOCHROME C OXIDASE SUBUNIT FIXP"/>
    <property type="match status" value="1"/>
</dbReference>
<keyword evidence="7 9" id="KW-0408">Iron</keyword>
<dbReference type="SUPFAM" id="SSF46626">
    <property type="entry name" value="Cytochrome c"/>
    <property type="match status" value="2"/>
</dbReference>
<dbReference type="Pfam" id="PF00034">
    <property type="entry name" value="Cytochrom_C"/>
    <property type="match status" value="2"/>
</dbReference>
<feature type="chain" id="PRO_5020407436" evidence="10">
    <location>
        <begin position="21"/>
        <end position="206"/>
    </location>
</feature>
<evidence type="ECO:0000256" key="3">
    <source>
        <dbReference type="ARBA" id="ARBA00022617"/>
    </source>
</evidence>
<dbReference type="InterPro" id="IPR009056">
    <property type="entry name" value="Cyt_c-like_dom"/>
</dbReference>
<evidence type="ECO:0000256" key="5">
    <source>
        <dbReference type="ARBA" id="ARBA00022764"/>
    </source>
</evidence>
<dbReference type="EMBL" id="SNYM01000014">
    <property type="protein sequence ID" value="TDQ46267.1"/>
    <property type="molecule type" value="Genomic_DNA"/>
</dbReference>
<keyword evidence="13" id="KW-1185">Reference proteome</keyword>
<evidence type="ECO:0000259" key="11">
    <source>
        <dbReference type="PROSITE" id="PS51007"/>
    </source>
</evidence>
<feature type="binding site" description="axial binding residue" evidence="9">
    <location>
        <position position="83"/>
    </location>
    <ligand>
        <name>heme c</name>
        <dbReference type="ChEBI" id="CHEBI:61717"/>
        <label>1</label>
    </ligand>
    <ligandPart>
        <name>Fe</name>
        <dbReference type="ChEBI" id="CHEBI:18248"/>
    </ligandPart>
</feature>
<organism evidence="12 13">
    <name type="scientific">Permianibacter aggregans</name>
    <dbReference type="NCBI Taxonomy" id="1510150"/>
    <lineage>
        <taxon>Bacteria</taxon>
        <taxon>Pseudomonadati</taxon>
        <taxon>Pseudomonadota</taxon>
        <taxon>Gammaproteobacteria</taxon>
        <taxon>Pseudomonadales</taxon>
        <taxon>Pseudomonadaceae</taxon>
        <taxon>Permianibacter</taxon>
    </lineage>
</organism>
<accession>A0A4V3D728</accession>
<feature type="binding site" description="axial binding residue" evidence="9">
    <location>
        <position position="140"/>
    </location>
    <ligand>
        <name>heme c</name>
        <dbReference type="ChEBI" id="CHEBI:61717"/>
        <label>2</label>
    </ligand>
    <ligandPart>
        <name>Fe</name>
        <dbReference type="ChEBI" id="CHEBI:18248"/>
    </ligandPart>
</feature>
<comment type="caution">
    <text evidence="12">The sequence shown here is derived from an EMBL/GenBank/DDBJ whole genome shotgun (WGS) entry which is preliminary data.</text>
</comment>
<dbReference type="AlphaFoldDB" id="A0A4V3D728"/>
<evidence type="ECO:0000313" key="13">
    <source>
        <dbReference type="Proteomes" id="UP000295375"/>
    </source>
</evidence>
<name>A0A4V3D728_9GAMM</name>
<dbReference type="InterPro" id="IPR024167">
    <property type="entry name" value="Cytochrome_c4-like"/>
</dbReference>
<keyword evidence="3 8" id="KW-0349">Heme</keyword>
<dbReference type="GO" id="GO:0009055">
    <property type="term" value="F:electron transfer activity"/>
    <property type="evidence" value="ECO:0007669"/>
    <property type="project" value="InterPro"/>
</dbReference>
<evidence type="ECO:0000256" key="8">
    <source>
        <dbReference type="PIRSR" id="PIRSR000005-1"/>
    </source>
</evidence>
<dbReference type="GO" id="GO:0020037">
    <property type="term" value="F:heme binding"/>
    <property type="evidence" value="ECO:0007669"/>
    <property type="project" value="InterPro"/>
</dbReference>
<feature type="domain" description="Cytochrome c" evidence="11">
    <location>
        <begin position="21"/>
        <end position="106"/>
    </location>
</feature>
<evidence type="ECO:0000256" key="2">
    <source>
        <dbReference type="ARBA" id="ARBA00022448"/>
    </source>
</evidence>
<sequence>MKKLLVLAAVLLAGNGAVLAGDAAAGKSKAATCAACHGPDGNSVNAMWPKLAGQHESYLLKQLKEFKKGMETQGKVGRFEPSMSPMAAPLSEADMADLAAYYASQSIQYAGVKPQYVELGGKLYRGGDVKTGVPACTACHGPDGKGMPSAKFPALGGQHVDYTIAQLKAFRDGKRQNDPNGMMRGAAKNLTDAQIEALAHYLVGLH</sequence>
<dbReference type="PROSITE" id="PS51007">
    <property type="entry name" value="CYTC"/>
    <property type="match status" value="2"/>
</dbReference>
<evidence type="ECO:0000256" key="9">
    <source>
        <dbReference type="PIRSR" id="PIRSR000005-2"/>
    </source>
</evidence>
<evidence type="ECO:0000256" key="6">
    <source>
        <dbReference type="ARBA" id="ARBA00022982"/>
    </source>
</evidence>
<dbReference type="InterPro" id="IPR008168">
    <property type="entry name" value="Cyt_C_IC"/>
</dbReference>
<dbReference type="OrthoDB" id="9773456at2"/>
<feature type="signal peptide" evidence="10">
    <location>
        <begin position="1"/>
        <end position="20"/>
    </location>
</feature>
<evidence type="ECO:0000256" key="4">
    <source>
        <dbReference type="ARBA" id="ARBA00022723"/>
    </source>
</evidence>
<dbReference type="Gene3D" id="1.10.760.10">
    <property type="entry name" value="Cytochrome c-like domain"/>
    <property type="match status" value="2"/>
</dbReference>
<evidence type="ECO:0000256" key="7">
    <source>
        <dbReference type="ARBA" id="ARBA00023004"/>
    </source>
</evidence>
<evidence type="ECO:0000256" key="1">
    <source>
        <dbReference type="ARBA" id="ARBA00004418"/>
    </source>
</evidence>
<proteinExistence type="predicted"/>